<dbReference type="InterPro" id="IPR027640">
    <property type="entry name" value="Kinesin-like_fam"/>
</dbReference>
<evidence type="ECO:0000313" key="16">
    <source>
        <dbReference type="Proteomes" id="UP001213681"/>
    </source>
</evidence>
<dbReference type="RefSeq" id="XP_056759447.1">
    <property type="nucleotide sequence ID" value="XM_056914693.1"/>
</dbReference>
<dbReference type="AlphaFoldDB" id="A0AAD6BSQ1"/>
<accession>A0AAD6BSQ1</accession>
<keyword evidence="9" id="KW-0206">Cytoskeleton</keyword>
<dbReference type="InterPro" id="IPR036961">
    <property type="entry name" value="Kinesin_motor_dom_sf"/>
</dbReference>
<feature type="coiled-coil region" evidence="12">
    <location>
        <begin position="461"/>
        <end position="498"/>
    </location>
</feature>
<evidence type="ECO:0000256" key="4">
    <source>
        <dbReference type="ARBA" id="ARBA00022701"/>
    </source>
</evidence>
<keyword evidence="3" id="KW-0963">Cytoplasm</keyword>
<evidence type="ECO:0000256" key="12">
    <source>
        <dbReference type="SAM" id="Coils"/>
    </source>
</evidence>
<dbReference type="GeneID" id="81604936"/>
<evidence type="ECO:0000256" key="8">
    <source>
        <dbReference type="ARBA" id="ARBA00023175"/>
    </source>
</evidence>
<evidence type="ECO:0000256" key="11">
    <source>
        <dbReference type="RuleBase" id="RU000394"/>
    </source>
</evidence>
<organism evidence="15 16">
    <name type="scientific">Penicillium daleae</name>
    <dbReference type="NCBI Taxonomy" id="63821"/>
    <lineage>
        <taxon>Eukaryota</taxon>
        <taxon>Fungi</taxon>
        <taxon>Dikarya</taxon>
        <taxon>Ascomycota</taxon>
        <taxon>Pezizomycotina</taxon>
        <taxon>Eurotiomycetes</taxon>
        <taxon>Eurotiomycetidae</taxon>
        <taxon>Eurotiales</taxon>
        <taxon>Aspergillaceae</taxon>
        <taxon>Penicillium</taxon>
    </lineage>
</organism>
<evidence type="ECO:0000256" key="2">
    <source>
        <dbReference type="ARBA" id="ARBA00010899"/>
    </source>
</evidence>
<dbReference type="Proteomes" id="UP001213681">
    <property type="component" value="Unassembled WGS sequence"/>
</dbReference>
<feature type="compositionally biased region" description="Low complexity" evidence="13">
    <location>
        <begin position="15"/>
        <end position="33"/>
    </location>
</feature>
<dbReference type="InterPro" id="IPR019821">
    <property type="entry name" value="Kinesin_motor_CS"/>
</dbReference>
<keyword evidence="8 10" id="KW-0505">Motor protein</keyword>
<comment type="similarity">
    <text evidence="2">Belongs to the TRAFAC class myosin-kinesin ATPase superfamily. Kinesin family. KIN-14 subfamily.</text>
</comment>
<keyword evidence="5 10" id="KW-0547">Nucleotide-binding</keyword>
<feature type="domain" description="Kinesin motor" evidence="14">
    <location>
        <begin position="498"/>
        <end position="833"/>
    </location>
</feature>
<dbReference type="GO" id="GO:0005524">
    <property type="term" value="F:ATP binding"/>
    <property type="evidence" value="ECO:0007669"/>
    <property type="project" value="UniProtKB-UniRule"/>
</dbReference>
<dbReference type="Pfam" id="PF00225">
    <property type="entry name" value="Kinesin"/>
    <property type="match status" value="1"/>
</dbReference>
<evidence type="ECO:0000256" key="3">
    <source>
        <dbReference type="ARBA" id="ARBA00022490"/>
    </source>
</evidence>
<evidence type="ECO:0000313" key="15">
    <source>
        <dbReference type="EMBL" id="KAJ5432155.1"/>
    </source>
</evidence>
<feature type="coiled-coil region" evidence="12">
    <location>
        <begin position="275"/>
        <end position="353"/>
    </location>
</feature>
<dbReference type="GO" id="GO:0090307">
    <property type="term" value="P:mitotic spindle assembly"/>
    <property type="evidence" value="ECO:0007669"/>
    <property type="project" value="UniProtKB-ARBA"/>
</dbReference>
<dbReference type="InterPro" id="IPR027417">
    <property type="entry name" value="P-loop_NTPase"/>
</dbReference>
<sequence length="847" mass="93727">MVGAPKAHARGNSYTSSTASRPGSTTSRPTTGAFSNTMSYGSRPASALSRPQTSFGTRKLHGSSTSMSRPATSLDHHADDNAGSVLGKRKGMPLSIFSQSCSSSCPIGPLDSRLHTSRLDGFRSVSTSGVDNNPSAVEAPRINMQVAVTPIPSSLHTRGKSSDAGPMESTPARPGQRSKFPIFTPSKPVQPPSGSPLRKSSKRAPIPLFLSKESTVTNFNRPLDSEWDQEMKEKTMEEIMARVFSRVNQSGQESQGLKEAVEVYKARIYELEASRDGLNQTNMKLRVEMDSLNQQLSAAENSLKEALRDQEIAMDDLDRRQRIEMESIRQESKKEVEALNTRHQDDIRSLKRKFESEIADEKAARVRELGQLTSQSALDIQKSEIELDNKTREINAALAQIQAMKAELERERKMTHDLRHNLDTASTNSVTLESTIRALKARIEFLEGGREEQSQAFEQCNQAMMDALAETEATKEKLRREETLRRKLHNQVQELKGNIRVFCRVRPALNSEPPSAIAPMQYPDESEEAKEINVMGPEERSSLGTVSRKNNNFAFDRVFGPSTNNGEVFDEISQLVQSALDGYNVCIFCYGQTGSGKTHTMSSQDGMIPLAVHQIYETAQSLEEKGWRYSMEGNFVEVYNENLNDLLGNPDELDKKKHEIRHDMQRGKTTITDITTVRLDSPEMVESILTSAAANRSVAATKANERSSRSHSVFILKLIGENHITGERSEGTLNLVDLAGSERLSHSGATGERLKETQNINRSLSSLGDVIAALGQGKDGGHIPYRNSKLTYLLQFSLGGNSKTLMFVMVSPLQAHLSETLTSLKFATKVHNTHIGTAKRQARVRDS</sequence>
<protein>
    <recommendedName>
        <fullName evidence="11">Kinesin-like protein</fullName>
    </recommendedName>
</protein>
<keyword evidence="6 10" id="KW-0067">ATP-binding</keyword>
<evidence type="ECO:0000256" key="13">
    <source>
        <dbReference type="SAM" id="MobiDB-lite"/>
    </source>
</evidence>
<dbReference type="InterPro" id="IPR001752">
    <property type="entry name" value="Kinesin_motor_dom"/>
</dbReference>
<dbReference type="PANTHER" id="PTHR47972:SF45">
    <property type="entry name" value="PROTEIN CLARET SEGREGATIONAL"/>
    <property type="match status" value="1"/>
</dbReference>
<dbReference type="PROSITE" id="PS00411">
    <property type="entry name" value="KINESIN_MOTOR_1"/>
    <property type="match status" value="1"/>
</dbReference>
<keyword evidence="16" id="KW-1185">Reference proteome</keyword>
<evidence type="ECO:0000256" key="6">
    <source>
        <dbReference type="ARBA" id="ARBA00022840"/>
    </source>
</evidence>
<reference evidence="15" key="2">
    <citation type="journal article" date="2023" name="IMA Fungus">
        <title>Comparative genomic study of the Penicillium genus elucidates a diverse pangenome and 15 lateral gene transfer events.</title>
        <authorList>
            <person name="Petersen C."/>
            <person name="Sorensen T."/>
            <person name="Nielsen M.R."/>
            <person name="Sondergaard T.E."/>
            <person name="Sorensen J.L."/>
            <person name="Fitzpatrick D.A."/>
            <person name="Frisvad J.C."/>
            <person name="Nielsen K.L."/>
        </authorList>
    </citation>
    <scope>NUCLEOTIDE SEQUENCE</scope>
    <source>
        <strain evidence="15">IBT 16125</strain>
    </source>
</reference>
<dbReference type="PRINTS" id="PR00380">
    <property type="entry name" value="KINESINHEAVY"/>
</dbReference>
<evidence type="ECO:0000256" key="10">
    <source>
        <dbReference type="PROSITE-ProRule" id="PRU00283"/>
    </source>
</evidence>
<evidence type="ECO:0000256" key="7">
    <source>
        <dbReference type="ARBA" id="ARBA00023054"/>
    </source>
</evidence>
<dbReference type="SMART" id="SM00129">
    <property type="entry name" value="KISc"/>
    <property type="match status" value="1"/>
</dbReference>
<reference evidence="15" key="1">
    <citation type="submission" date="2022-12" db="EMBL/GenBank/DDBJ databases">
        <authorList>
            <person name="Petersen C."/>
        </authorList>
    </citation>
    <scope>NUCLEOTIDE SEQUENCE</scope>
    <source>
        <strain evidence="15">IBT 16125</strain>
    </source>
</reference>
<dbReference type="GO" id="GO:0007018">
    <property type="term" value="P:microtubule-based movement"/>
    <property type="evidence" value="ECO:0007669"/>
    <property type="project" value="InterPro"/>
</dbReference>
<dbReference type="EMBL" id="JAPVEA010000009">
    <property type="protein sequence ID" value="KAJ5432155.1"/>
    <property type="molecule type" value="Genomic_DNA"/>
</dbReference>
<dbReference type="GO" id="GO:0008569">
    <property type="term" value="F:minus-end-directed microtubule motor activity"/>
    <property type="evidence" value="ECO:0007669"/>
    <property type="project" value="UniProtKB-ARBA"/>
</dbReference>
<comment type="subcellular location">
    <subcellularLocation>
        <location evidence="1">Cytoplasm</location>
        <location evidence="1">Cytoskeleton</location>
    </subcellularLocation>
</comment>
<evidence type="ECO:0000256" key="9">
    <source>
        <dbReference type="ARBA" id="ARBA00023212"/>
    </source>
</evidence>
<evidence type="ECO:0000256" key="1">
    <source>
        <dbReference type="ARBA" id="ARBA00004245"/>
    </source>
</evidence>
<feature type="coiled-coil region" evidence="12">
    <location>
        <begin position="380"/>
        <end position="421"/>
    </location>
</feature>
<feature type="region of interest" description="Disordered" evidence="13">
    <location>
        <begin position="1"/>
        <end position="86"/>
    </location>
</feature>
<proteinExistence type="inferred from homology"/>
<keyword evidence="7 12" id="KW-0175">Coiled coil</keyword>
<keyword evidence="4 11" id="KW-0493">Microtubule</keyword>
<dbReference type="GO" id="GO:0008017">
    <property type="term" value="F:microtubule binding"/>
    <property type="evidence" value="ECO:0007669"/>
    <property type="project" value="InterPro"/>
</dbReference>
<dbReference type="CDD" id="cd01366">
    <property type="entry name" value="KISc_C_terminal"/>
    <property type="match status" value="1"/>
</dbReference>
<evidence type="ECO:0000259" key="14">
    <source>
        <dbReference type="PROSITE" id="PS50067"/>
    </source>
</evidence>
<dbReference type="FunFam" id="3.40.850.10:FF:000065">
    <property type="entry name" value="Kinesin-like protein"/>
    <property type="match status" value="1"/>
</dbReference>
<name>A0AAD6BSQ1_9EURO</name>
<feature type="compositionally biased region" description="Polar residues" evidence="13">
    <location>
        <begin position="49"/>
        <end position="71"/>
    </location>
</feature>
<comment type="caution">
    <text evidence="15">The sequence shown here is derived from an EMBL/GenBank/DDBJ whole genome shotgun (WGS) entry which is preliminary data.</text>
</comment>
<dbReference type="PROSITE" id="PS50067">
    <property type="entry name" value="KINESIN_MOTOR_2"/>
    <property type="match status" value="1"/>
</dbReference>
<feature type="binding site" evidence="10">
    <location>
        <begin position="591"/>
        <end position="598"/>
    </location>
    <ligand>
        <name>ATP</name>
        <dbReference type="ChEBI" id="CHEBI:30616"/>
    </ligand>
</feature>
<dbReference type="Gene3D" id="3.40.850.10">
    <property type="entry name" value="Kinesin motor domain"/>
    <property type="match status" value="1"/>
</dbReference>
<evidence type="ECO:0000256" key="5">
    <source>
        <dbReference type="ARBA" id="ARBA00022741"/>
    </source>
</evidence>
<dbReference type="SUPFAM" id="SSF52540">
    <property type="entry name" value="P-loop containing nucleoside triphosphate hydrolases"/>
    <property type="match status" value="1"/>
</dbReference>
<dbReference type="PANTHER" id="PTHR47972">
    <property type="entry name" value="KINESIN-LIKE PROTEIN KLP-3"/>
    <property type="match status" value="1"/>
</dbReference>
<dbReference type="GO" id="GO:0005874">
    <property type="term" value="C:microtubule"/>
    <property type="evidence" value="ECO:0007669"/>
    <property type="project" value="UniProtKB-KW"/>
</dbReference>
<gene>
    <name evidence="15" type="ORF">N7458_011311</name>
</gene>
<feature type="region of interest" description="Disordered" evidence="13">
    <location>
        <begin position="151"/>
        <end position="201"/>
    </location>
</feature>